<gene>
    <name evidence="1" type="ORF">PSTT_04345</name>
</gene>
<protein>
    <submittedName>
        <fullName evidence="1">Uncharacterized protein</fullName>
    </submittedName>
</protein>
<proteinExistence type="predicted"/>
<evidence type="ECO:0000313" key="1">
    <source>
        <dbReference type="EMBL" id="POW12793.1"/>
    </source>
</evidence>
<accession>A0A2S4VTC3</accession>
<dbReference type="VEuPathDB" id="FungiDB:PSTT_04345"/>
<evidence type="ECO:0000313" key="2">
    <source>
        <dbReference type="Proteomes" id="UP000239156"/>
    </source>
</evidence>
<keyword evidence="2" id="KW-1185">Reference proteome</keyword>
<comment type="caution">
    <text evidence="1">The sequence shown here is derived from an EMBL/GenBank/DDBJ whole genome shotgun (WGS) entry which is preliminary data.</text>
</comment>
<sequence length="94" mass="10216">MFVAASPLADIPITNKRLCQSLLFYIILLACSALRYTLASPIGDLDNFDSASHVATMDSPLPWSPIQYTPGGGSQLRHRKLHAPKPVINEDGIP</sequence>
<dbReference type="AlphaFoldDB" id="A0A2S4VTC3"/>
<dbReference type="EMBL" id="PKSL01000029">
    <property type="protein sequence ID" value="POW12793.1"/>
    <property type="molecule type" value="Genomic_DNA"/>
</dbReference>
<organism evidence="1 2">
    <name type="scientific">Puccinia striiformis</name>
    <dbReference type="NCBI Taxonomy" id="27350"/>
    <lineage>
        <taxon>Eukaryota</taxon>
        <taxon>Fungi</taxon>
        <taxon>Dikarya</taxon>
        <taxon>Basidiomycota</taxon>
        <taxon>Pucciniomycotina</taxon>
        <taxon>Pucciniomycetes</taxon>
        <taxon>Pucciniales</taxon>
        <taxon>Pucciniaceae</taxon>
        <taxon>Puccinia</taxon>
    </lineage>
</organism>
<dbReference type="VEuPathDB" id="FungiDB:PSHT_08249"/>
<dbReference type="Proteomes" id="UP000239156">
    <property type="component" value="Unassembled WGS sequence"/>
</dbReference>
<reference evidence="1" key="1">
    <citation type="submission" date="2017-12" db="EMBL/GenBank/DDBJ databases">
        <title>Gene loss provides genomic basis for host adaptation in cereal stripe rust fungi.</title>
        <authorList>
            <person name="Xia C."/>
        </authorList>
    </citation>
    <scope>NUCLEOTIDE SEQUENCE [LARGE SCALE GENOMIC DNA]</scope>
    <source>
        <strain evidence="1">93-210</strain>
    </source>
</reference>
<name>A0A2S4VTC3_9BASI</name>
<feature type="non-terminal residue" evidence="1">
    <location>
        <position position="94"/>
    </location>
</feature>